<keyword evidence="12" id="KW-0966">Cell projection</keyword>
<comment type="catalytic activity">
    <reaction evidence="21">
        <text>decanoyl-CoA + H2O = decanoate + CoA + H(+)</text>
        <dbReference type="Rhea" id="RHEA:40059"/>
        <dbReference type="ChEBI" id="CHEBI:15377"/>
        <dbReference type="ChEBI" id="CHEBI:15378"/>
        <dbReference type="ChEBI" id="CHEBI:27689"/>
        <dbReference type="ChEBI" id="CHEBI:57287"/>
        <dbReference type="ChEBI" id="CHEBI:61430"/>
    </reaction>
    <physiologicalReaction direction="left-to-right" evidence="21">
        <dbReference type="Rhea" id="RHEA:40060"/>
    </physiologicalReaction>
</comment>
<evidence type="ECO:0000256" key="22">
    <source>
        <dbReference type="ARBA" id="ARBA00048074"/>
    </source>
</evidence>
<dbReference type="Proteomes" id="UP000005439">
    <property type="component" value="Chromosome"/>
</dbReference>
<evidence type="ECO:0000256" key="9">
    <source>
        <dbReference type="ARBA" id="ARBA00022946"/>
    </source>
</evidence>
<keyword evidence="4" id="KW-1003">Cell membrane</keyword>
<dbReference type="InterPro" id="IPR029069">
    <property type="entry name" value="HotDog_dom_sf"/>
</dbReference>
<evidence type="ECO:0000256" key="13">
    <source>
        <dbReference type="ARBA" id="ARBA00035852"/>
    </source>
</evidence>
<evidence type="ECO:0000256" key="4">
    <source>
        <dbReference type="ARBA" id="ARBA00022475"/>
    </source>
</evidence>
<dbReference type="STRING" id="679936.Sulac_0796"/>
<comment type="similarity">
    <text evidence="15">Belongs to the THEM4/THEM5 thioesterase family.</text>
</comment>
<dbReference type="GO" id="GO:0005737">
    <property type="term" value="C:cytoplasm"/>
    <property type="evidence" value="ECO:0007669"/>
    <property type="project" value="UniProtKB-SubCell"/>
</dbReference>
<evidence type="ECO:0000256" key="18">
    <source>
        <dbReference type="ARBA" id="ARBA00043210"/>
    </source>
</evidence>
<keyword evidence="6" id="KW-0053">Apoptosis</keyword>
<dbReference type="EMBL" id="CP003179">
    <property type="protein sequence ID" value="AEW04299.1"/>
    <property type="molecule type" value="Genomic_DNA"/>
</dbReference>
<dbReference type="AlphaFoldDB" id="G8U166"/>
<dbReference type="Pfam" id="PF03061">
    <property type="entry name" value="4HBT"/>
    <property type="match status" value="1"/>
</dbReference>
<evidence type="ECO:0000256" key="19">
    <source>
        <dbReference type="ARBA" id="ARBA00047588"/>
    </source>
</evidence>
<dbReference type="HOGENOM" id="CLU_089876_6_4_9"/>
<evidence type="ECO:0000256" key="6">
    <source>
        <dbReference type="ARBA" id="ARBA00022703"/>
    </source>
</evidence>
<keyword evidence="8" id="KW-0276">Fatty acid metabolism</keyword>
<dbReference type="CDD" id="cd03443">
    <property type="entry name" value="PaaI_thioesterase"/>
    <property type="match status" value="1"/>
</dbReference>
<evidence type="ECO:0000256" key="14">
    <source>
        <dbReference type="ARBA" id="ARBA00037002"/>
    </source>
</evidence>
<evidence type="ECO:0000256" key="15">
    <source>
        <dbReference type="ARBA" id="ARBA00038456"/>
    </source>
</evidence>
<protein>
    <recommendedName>
        <fullName evidence="17">Acyl-coenzyme A thioesterase THEM4</fullName>
        <ecNumber evidence="16">3.1.2.2</ecNumber>
    </recommendedName>
    <alternativeName>
        <fullName evidence="18">Thioesterase superfamily member 4</fullName>
    </alternativeName>
</protein>
<evidence type="ECO:0000259" key="24">
    <source>
        <dbReference type="Pfam" id="PF03061"/>
    </source>
</evidence>
<reference evidence="25 26" key="2">
    <citation type="journal article" date="2012" name="Stand. Genomic Sci.">
        <title>Complete genome sequence of the moderately thermophilic mineral-sulfide-oxidizing firmicute Sulfobacillus acidophilus type strain (NAL(T)).</title>
        <authorList>
            <person name="Anderson I."/>
            <person name="Chertkov O."/>
            <person name="Chen A."/>
            <person name="Saunders E."/>
            <person name="Lapidus A."/>
            <person name="Nolan M."/>
            <person name="Lucas S."/>
            <person name="Hammon N."/>
            <person name="Deshpande S."/>
            <person name="Cheng J.F."/>
            <person name="Han C."/>
            <person name="Tapia R."/>
            <person name="Goodwin L.A."/>
            <person name="Pitluck S."/>
            <person name="Liolios K."/>
            <person name="Pagani I."/>
            <person name="Ivanova N."/>
            <person name="Mikhailova N."/>
            <person name="Pati A."/>
            <person name="Palaniappan K."/>
            <person name="Land M."/>
            <person name="Pan C."/>
            <person name="Rohde M."/>
            <person name="Pukall R."/>
            <person name="Goker M."/>
            <person name="Detter J.C."/>
            <person name="Woyke T."/>
            <person name="Bristow J."/>
            <person name="Eisen J.A."/>
            <person name="Markowitz V."/>
            <person name="Hugenholtz P."/>
            <person name="Kyrpides N.C."/>
            <person name="Klenk H.P."/>
            <person name="Mavromatis K."/>
        </authorList>
    </citation>
    <scope>NUCLEOTIDE SEQUENCE [LARGE SCALE GENOMIC DNA]</scope>
    <source>
        <strain evidence="26">ATCC 700253 / DSM 10332 / NAL</strain>
    </source>
</reference>
<dbReference type="EC" id="3.1.2.2" evidence="16"/>
<evidence type="ECO:0000256" key="11">
    <source>
        <dbReference type="ARBA" id="ARBA00023136"/>
    </source>
</evidence>
<accession>G8U166</accession>
<evidence type="ECO:0000256" key="17">
    <source>
        <dbReference type="ARBA" id="ARBA00040123"/>
    </source>
</evidence>
<dbReference type="PATRIC" id="fig|679936.5.peg.847"/>
<dbReference type="InterPro" id="IPR052365">
    <property type="entry name" value="THEM4/THEM5_acyl-CoA_thioest"/>
</dbReference>
<dbReference type="GO" id="GO:0016020">
    <property type="term" value="C:membrane"/>
    <property type="evidence" value="ECO:0007669"/>
    <property type="project" value="UniProtKB-SubCell"/>
</dbReference>
<comment type="catalytic activity">
    <reaction evidence="19">
        <text>octanoyl-CoA + H2O = octanoate + CoA + H(+)</text>
        <dbReference type="Rhea" id="RHEA:30143"/>
        <dbReference type="ChEBI" id="CHEBI:15377"/>
        <dbReference type="ChEBI" id="CHEBI:15378"/>
        <dbReference type="ChEBI" id="CHEBI:25646"/>
        <dbReference type="ChEBI" id="CHEBI:57287"/>
        <dbReference type="ChEBI" id="CHEBI:57386"/>
    </reaction>
    <physiologicalReaction direction="left-to-right" evidence="19">
        <dbReference type="Rhea" id="RHEA:30144"/>
    </physiologicalReaction>
</comment>
<dbReference type="Gene3D" id="3.10.129.10">
    <property type="entry name" value="Hotdog Thioesterase"/>
    <property type="match status" value="1"/>
</dbReference>
<evidence type="ECO:0000256" key="23">
    <source>
        <dbReference type="ARBA" id="ARBA00048180"/>
    </source>
</evidence>
<organism evidence="25 26">
    <name type="scientific">Sulfobacillus acidophilus (strain ATCC 700253 / DSM 10332 / NAL)</name>
    <dbReference type="NCBI Taxonomy" id="679936"/>
    <lineage>
        <taxon>Bacteria</taxon>
        <taxon>Bacillati</taxon>
        <taxon>Bacillota</taxon>
        <taxon>Clostridia</taxon>
        <taxon>Eubacteriales</taxon>
        <taxon>Clostridiales Family XVII. Incertae Sedis</taxon>
        <taxon>Sulfobacillus</taxon>
    </lineage>
</organism>
<dbReference type="KEGG" id="sap:Sulac_0796"/>
<evidence type="ECO:0000313" key="26">
    <source>
        <dbReference type="Proteomes" id="UP000005439"/>
    </source>
</evidence>
<proteinExistence type="inferred from homology"/>
<evidence type="ECO:0000256" key="12">
    <source>
        <dbReference type="ARBA" id="ARBA00023273"/>
    </source>
</evidence>
<dbReference type="GO" id="GO:0006631">
    <property type="term" value="P:fatty acid metabolic process"/>
    <property type="evidence" value="ECO:0007669"/>
    <property type="project" value="UniProtKB-KW"/>
</dbReference>
<evidence type="ECO:0000256" key="7">
    <source>
        <dbReference type="ARBA" id="ARBA00022801"/>
    </source>
</evidence>
<gene>
    <name evidence="25" type="ordered locus">Sulac_0796</name>
</gene>
<evidence type="ECO:0000256" key="10">
    <source>
        <dbReference type="ARBA" id="ARBA00023098"/>
    </source>
</evidence>
<evidence type="ECO:0000256" key="3">
    <source>
        <dbReference type="ARBA" id="ARBA00004632"/>
    </source>
</evidence>
<dbReference type="GO" id="GO:0016787">
    <property type="term" value="F:hydrolase activity"/>
    <property type="evidence" value="ECO:0007669"/>
    <property type="project" value="UniProtKB-KW"/>
</dbReference>
<keyword evidence="5" id="KW-0963">Cytoplasm</keyword>
<keyword evidence="9" id="KW-0809">Transit peptide</keyword>
<keyword evidence="11" id="KW-0472">Membrane</keyword>
<evidence type="ECO:0000256" key="20">
    <source>
        <dbReference type="ARBA" id="ARBA00047734"/>
    </source>
</evidence>
<keyword evidence="10" id="KW-0443">Lipid metabolism</keyword>
<reference evidence="26" key="1">
    <citation type="submission" date="2011-12" db="EMBL/GenBank/DDBJ databases">
        <title>The complete genome of chromosome of Sulfobacillus acidophilus DSM 10332.</title>
        <authorList>
            <person name="Lucas S."/>
            <person name="Han J."/>
            <person name="Lapidus A."/>
            <person name="Bruce D."/>
            <person name="Goodwin L."/>
            <person name="Pitluck S."/>
            <person name="Peters L."/>
            <person name="Kyrpides N."/>
            <person name="Mavromatis K."/>
            <person name="Ivanova N."/>
            <person name="Mikhailova N."/>
            <person name="Chertkov O."/>
            <person name="Saunders E."/>
            <person name="Detter J.C."/>
            <person name="Tapia R."/>
            <person name="Han C."/>
            <person name="Land M."/>
            <person name="Hauser L."/>
            <person name="Markowitz V."/>
            <person name="Cheng J.-F."/>
            <person name="Hugenholtz P."/>
            <person name="Woyke T."/>
            <person name="Wu D."/>
            <person name="Pukall R."/>
            <person name="Gehrich-Schroeter G."/>
            <person name="Schneider S."/>
            <person name="Klenk H.-P."/>
            <person name="Eisen J.A."/>
        </authorList>
    </citation>
    <scope>NUCLEOTIDE SEQUENCE [LARGE SCALE GENOMIC DNA]</scope>
    <source>
        <strain evidence="26">ATCC 700253 / DSM 10332 / NAL</strain>
    </source>
</reference>
<evidence type="ECO:0000256" key="16">
    <source>
        <dbReference type="ARBA" id="ARBA00038848"/>
    </source>
</evidence>
<keyword evidence="26" id="KW-1185">Reference proteome</keyword>
<comment type="catalytic activity">
    <reaction evidence="23">
        <text>tetradecanoyl-CoA + H2O = tetradecanoate + CoA + H(+)</text>
        <dbReference type="Rhea" id="RHEA:40119"/>
        <dbReference type="ChEBI" id="CHEBI:15377"/>
        <dbReference type="ChEBI" id="CHEBI:15378"/>
        <dbReference type="ChEBI" id="CHEBI:30807"/>
        <dbReference type="ChEBI" id="CHEBI:57287"/>
        <dbReference type="ChEBI" id="CHEBI:57385"/>
    </reaction>
    <physiologicalReaction direction="left-to-right" evidence="23">
        <dbReference type="Rhea" id="RHEA:40120"/>
    </physiologicalReaction>
</comment>
<keyword evidence="7" id="KW-0378">Hydrolase</keyword>
<comment type="subcellular location">
    <subcellularLocation>
        <location evidence="3">Cell projection</location>
        <location evidence="3">Ruffle membrane</location>
    </subcellularLocation>
    <subcellularLocation>
        <location evidence="2">Cytoplasm</location>
    </subcellularLocation>
    <subcellularLocation>
        <location evidence="1">Membrane</location>
        <topology evidence="1">Peripheral membrane protein</topology>
    </subcellularLocation>
</comment>
<evidence type="ECO:0000313" key="25">
    <source>
        <dbReference type="EMBL" id="AEW04299.1"/>
    </source>
</evidence>
<dbReference type="SUPFAM" id="SSF54637">
    <property type="entry name" value="Thioesterase/thiol ester dehydrase-isomerase"/>
    <property type="match status" value="1"/>
</dbReference>
<comment type="catalytic activity">
    <reaction evidence="14">
        <text>(9Z)-octadecenoyl-CoA + H2O = (9Z)-octadecenoate + CoA + H(+)</text>
        <dbReference type="Rhea" id="RHEA:40139"/>
        <dbReference type="ChEBI" id="CHEBI:15377"/>
        <dbReference type="ChEBI" id="CHEBI:15378"/>
        <dbReference type="ChEBI" id="CHEBI:30823"/>
        <dbReference type="ChEBI" id="CHEBI:57287"/>
        <dbReference type="ChEBI" id="CHEBI:57387"/>
    </reaction>
    <physiologicalReaction direction="left-to-right" evidence="14">
        <dbReference type="Rhea" id="RHEA:40140"/>
    </physiologicalReaction>
</comment>
<sequence length="146" mass="15860">MFTPPKLLEWDANVCYICAKTSGPSGLPLYFWGTPQGVYACWIVPDWAIGHQGTLHQALVASLVDDAMGHAIYHHAHIATMTAELTVQPCRPILYGTPITVQGWVDRHRSRLFLAQAQIVAANGDILVKASGKFVPAPASRQPSAD</sequence>
<evidence type="ECO:0000256" key="21">
    <source>
        <dbReference type="ARBA" id="ARBA00047969"/>
    </source>
</evidence>
<dbReference type="InterPro" id="IPR006683">
    <property type="entry name" value="Thioestr_dom"/>
</dbReference>
<evidence type="ECO:0000256" key="8">
    <source>
        <dbReference type="ARBA" id="ARBA00022832"/>
    </source>
</evidence>
<dbReference type="PANTHER" id="PTHR12418:SF19">
    <property type="entry name" value="ACYL-COENZYME A THIOESTERASE THEM4"/>
    <property type="match status" value="1"/>
</dbReference>
<name>G8U166_SULAD</name>
<comment type="catalytic activity">
    <reaction evidence="20">
        <text>hexadecanoyl-CoA + H2O = hexadecanoate + CoA + H(+)</text>
        <dbReference type="Rhea" id="RHEA:16645"/>
        <dbReference type="ChEBI" id="CHEBI:7896"/>
        <dbReference type="ChEBI" id="CHEBI:15377"/>
        <dbReference type="ChEBI" id="CHEBI:15378"/>
        <dbReference type="ChEBI" id="CHEBI:57287"/>
        <dbReference type="ChEBI" id="CHEBI:57379"/>
        <dbReference type="EC" id="3.1.2.2"/>
    </reaction>
    <physiologicalReaction direction="left-to-right" evidence="20">
        <dbReference type="Rhea" id="RHEA:16646"/>
    </physiologicalReaction>
</comment>
<comment type="catalytic activity">
    <reaction evidence="13">
        <text>(5Z,8Z,11Z,14Z)-eicosatetraenoyl-CoA + H2O = (5Z,8Z,11Z,14Z)-eicosatetraenoate + CoA + H(+)</text>
        <dbReference type="Rhea" id="RHEA:40151"/>
        <dbReference type="ChEBI" id="CHEBI:15377"/>
        <dbReference type="ChEBI" id="CHEBI:15378"/>
        <dbReference type="ChEBI" id="CHEBI:32395"/>
        <dbReference type="ChEBI" id="CHEBI:57287"/>
        <dbReference type="ChEBI" id="CHEBI:57368"/>
    </reaction>
    <physiologicalReaction direction="left-to-right" evidence="13">
        <dbReference type="Rhea" id="RHEA:40152"/>
    </physiologicalReaction>
</comment>
<comment type="catalytic activity">
    <reaction evidence="22">
        <text>dodecanoyl-CoA + H2O = dodecanoate + CoA + H(+)</text>
        <dbReference type="Rhea" id="RHEA:30135"/>
        <dbReference type="ChEBI" id="CHEBI:15377"/>
        <dbReference type="ChEBI" id="CHEBI:15378"/>
        <dbReference type="ChEBI" id="CHEBI:18262"/>
        <dbReference type="ChEBI" id="CHEBI:57287"/>
        <dbReference type="ChEBI" id="CHEBI:57375"/>
    </reaction>
    <physiologicalReaction direction="left-to-right" evidence="22">
        <dbReference type="Rhea" id="RHEA:30136"/>
    </physiologicalReaction>
</comment>
<dbReference type="PANTHER" id="PTHR12418">
    <property type="entry name" value="ACYL-COENZYME A THIOESTERASE THEM4"/>
    <property type="match status" value="1"/>
</dbReference>
<evidence type="ECO:0000256" key="1">
    <source>
        <dbReference type="ARBA" id="ARBA00004170"/>
    </source>
</evidence>
<feature type="domain" description="Thioesterase" evidence="24">
    <location>
        <begin position="52"/>
        <end position="124"/>
    </location>
</feature>
<evidence type="ECO:0000256" key="2">
    <source>
        <dbReference type="ARBA" id="ARBA00004496"/>
    </source>
</evidence>
<evidence type="ECO:0000256" key="5">
    <source>
        <dbReference type="ARBA" id="ARBA00022490"/>
    </source>
</evidence>